<proteinExistence type="inferred from homology"/>
<dbReference type="Proteomes" id="UP001375743">
    <property type="component" value="Unassembled WGS sequence"/>
</dbReference>
<keyword evidence="9" id="KW-1185">Reference proteome</keyword>
<feature type="binding site" evidence="5">
    <location>
        <position position="174"/>
    </location>
    <ligand>
        <name>S-adenosyl-L-methionine</name>
        <dbReference type="ChEBI" id="CHEBI:59789"/>
    </ligand>
</feature>
<organism evidence="8 9">
    <name type="scientific">Benzoatithermus flavus</name>
    <dbReference type="NCBI Taxonomy" id="3108223"/>
    <lineage>
        <taxon>Bacteria</taxon>
        <taxon>Pseudomonadati</taxon>
        <taxon>Pseudomonadota</taxon>
        <taxon>Alphaproteobacteria</taxon>
        <taxon>Geminicoccales</taxon>
        <taxon>Geminicoccaceae</taxon>
        <taxon>Benzoatithermus</taxon>
    </lineage>
</organism>
<dbReference type="InterPro" id="IPR002052">
    <property type="entry name" value="DNA_methylase_N6_adenine_CS"/>
</dbReference>
<sequence>MITAGDLLAEGTGALAAAGIGNPRFEARLLLEAATGRSRARLVTEPAEPVPVHETQAFRALLARRATREPMAYILGRAEFWSLPFAVGPGVLVPRADTETLIEAALAAFPDRGRPLRLLDIGVGSGCLLLTLLHLFPNARGLGTDTSETALACTRRNAERLGVDSRLELVETAWAEGVSGPFDLVVSNPPYIPTAEIAGLEPEVSLFEPRAALNGGADGLDAYRAILPDLPRLLAPEGTALLEIGKDQEKVLIPMAEALGFAVTTRCDLADIVRCLRLLRPR</sequence>
<dbReference type="RefSeq" id="WP_418157868.1">
    <property type="nucleotide sequence ID" value="NZ_JBBLZC010000002.1"/>
</dbReference>
<dbReference type="Pfam" id="PF05175">
    <property type="entry name" value="MTS"/>
    <property type="match status" value="1"/>
</dbReference>
<reference evidence="8 9" key="1">
    <citation type="submission" date="2024-01" db="EMBL/GenBank/DDBJ databases">
        <title>Multi-omics insights into the function and evolution of sodium benzoate biodegradation pathways in Benzoatithermus flavus gen. nov., sp. nov. from hot spring.</title>
        <authorList>
            <person name="Hu C.-J."/>
            <person name="Li W.-J."/>
        </authorList>
    </citation>
    <scope>NUCLEOTIDE SEQUENCE [LARGE SCALE GENOMIC DNA]</scope>
    <source>
        <strain evidence="8 9">SYSU G07066</strain>
    </source>
</reference>
<dbReference type="InterPro" id="IPR029063">
    <property type="entry name" value="SAM-dependent_MTases_sf"/>
</dbReference>
<dbReference type="PROSITE" id="PS00092">
    <property type="entry name" value="N6_MTASE"/>
    <property type="match status" value="1"/>
</dbReference>
<evidence type="ECO:0000313" key="8">
    <source>
        <dbReference type="EMBL" id="MEK0082011.1"/>
    </source>
</evidence>
<dbReference type="NCBIfam" id="TIGR00536">
    <property type="entry name" value="hemK_fam"/>
    <property type="match status" value="1"/>
</dbReference>
<comment type="caution">
    <text evidence="8">The sequence shown here is derived from an EMBL/GenBank/DDBJ whole genome shotgun (WGS) entry which is preliminary data.</text>
</comment>
<feature type="binding site" evidence="5">
    <location>
        <position position="145"/>
    </location>
    <ligand>
        <name>S-adenosyl-L-methionine</name>
        <dbReference type="ChEBI" id="CHEBI:59789"/>
    </ligand>
</feature>
<feature type="binding site" evidence="5">
    <location>
        <begin position="122"/>
        <end position="126"/>
    </location>
    <ligand>
        <name>S-adenosyl-L-methionine</name>
        <dbReference type="ChEBI" id="CHEBI:59789"/>
    </ligand>
</feature>
<evidence type="ECO:0000256" key="3">
    <source>
        <dbReference type="ARBA" id="ARBA00022691"/>
    </source>
</evidence>
<comment type="function">
    <text evidence="5">Methylates the class 1 translation termination release factors RF1/PrfA and RF2/PrfB on the glutamine residue of the universally conserved GGQ motif.</text>
</comment>
<dbReference type="PANTHER" id="PTHR18895:SF74">
    <property type="entry name" value="MTRF1L RELEASE FACTOR GLUTAMINE METHYLTRANSFERASE"/>
    <property type="match status" value="1"/>
</dbReference>
<dbReference type="EMBL" id="JBBLZC010000002">
    <property type="protein sequence ID" value="MEK0082011.1"/>
    <property type="molecule type" value="Genomic_DNA"/>
</dbReference>
<evidence type="ECO:0000256" key="5">
    <source>
        <dbReference type="HAMAP-Rule" id="MF_02126"/>
    </source>
</evidence>
<dbReference type="InterPro" id="IPR040758">
    <property type="entry name" value="PrmC_N"/>
</dbReference>
<evidence type="ECO:0000259" key="6">
    <source>
        <dbReference type="Pfam" id="PF05175"/>
    </source>
</evidence>
<keyword evidence="3 5" id="KW-0949">S-adenosyl-L-methionine</keyword>
<evidence type="ECO:0000259" key="7">
    <source>
        <dbReference type="Pfam" id="PF17827"/>
    </source>
</evidence>
<dbReference type="HAMAP" id="MF_02126">
    <property type="entry name" value="RF_methyltr_PrmC"/>
    <property type="match status" value="1"/>
</dbReference>
<dbReference type="GO" id="GO:0102559">
    <property type="term" value="F:peptide chain release factor N(5)-glutamine methyltransferase activity"/>
    <property type="evidence" value="ECO:0007669"/>
    <property type="project" value="UniProtKB-EC"/>
</dbReference>
<evidence type="ECO:0000313" key="9">
    <source>
        <dbReference type="Proteomes" id="UP001375743"/>
    </source>
</evidence>
<dbReference type="InterPro" id="IPR007848">
    <property type="entry name" value="Small_mtfrase_dom"/>
</dbReference>
<feature type="domain" description="Methyltransferase small" evidence="6">
    <location>
        <begin position="116"/>
        <end position="191"/>
    </location>
</feature>
<dbReference type="SUPFAM" id="SSF53335">
    <property type="entry name" value="S-adenosyl-L-methionine-dependent methyltransferases"/>
    <property type="match status" value="1"/>
</dbReference>
<keyword evidence="1 5" id="KW-0489">Methyltransferase</keyword>
<protein>
    <recommendedName>
        <fullName evidence="5">Release factor glutamine methyltransferase</fullName>
        <shortName evidence="5">RF MTase</shortName>
        <ecNumber evidence="5">2.1.1.297</ecNumber>
    </recommendedName>
    <alternativeName>
        <fullName evidence="5">N5-glutamine methyltransferase PrmC</fullName>
    </alternativeName>
    <alternativeName>
        <fullName evidence="5">Protein-(glutamine-N5) MTase PrmC</fullName>
    </alternativeName>
    <alternativeName>
        <fullName evidence="5">Protein-glutamine N-methyltransferase PrmC</fullName>
    </alternativeName>
</protein>
<feature type="binding site" evidence="5">
    <location>
        <position position="188"/>
    </location>
    <ligand>
        <name>S-adenosyl-L-methionine</name>
        <dbReference type="ChEBI" id="CHEBI:59789"/>
    </ligand>
</feature>
<dbReference type="Pfam" id="PF17827">
    <property type="entry name" value="PrmC_N"/>
    <property type="match status" value="1"/>
</dbReference>
<dbReference type="PANTHER" id="PTHR18895">
    <property type="entry name" value="HEMK METHYLTRANSFERASE"/>
    <property type="match status" value="1"/>
</dbReference>
<keyword evidence="2 5" id="KW-0808">Transferase</keyword>
<comment type="catalytic activity">
    <reaction evidence="4 5">
        <text>L-glutaminyl-[peptide chain release factor] + S-adenosyl-L-methionine = N(5)-methyl-L-glutaminyl-[peptide chain release factor] + S-adenosyl-L-homocysteine + H(+)</text>
        <dbReference type="Rhea" id="RHEA:42896"/>
        <dbReference type="Rhea" id="RHEA-COMP:10271"/>
        <dbReference type="Rhea" id="RHEA-COMP:10272"/>
        <dbReference type="ChEBI" id="CHEBI:15378"/>
        <dbReference type="ChEBI" id="CHEBI:30011"/>
        <dbReference type="ChEBI" id="CHEBI:57856"/>
        <dbReference type="ChEBI" id="CHEBI:59789"/>
        <dbReference type="ChEBI" id="CHEBI:61891"/>
        <dbReference type="EC" id="2.1.1.297"/>
    </reaction>
</comment>
<dbReference type="InterPro" id="IPR004556">
    <property type="entry name" value="HemK-like"/>
</dbReference>
<dbReference type="NCBIfam" id="TIGR03534">
    <property type="entry name" value="RF_mod_PrmC"/>
    <property type="match status" value="1"/>
</dbReference>
<evidence type="ECO:0000256" key="2">
    <source>
        <dbReference type="ARBA" id="ARBA00022679"/>
    </source>
</evidence>
<dbReference type="EC" id="2.1.1.297" evidence="5"/>
<dbReference type="InterPro" id="IPR019874">
    <property type="entry name" value="RF_methyltr_PrmC"/>
</dbReference>
<dbReference type="InterPro" id="IPR050320">
    <property type="entry name" value="N5-glutamine_MTase"/>
</dbReference>
<accession>A0ABU8XLD2</accession>
<dbReference type="Gene3D" id="1.10.8.10">
    <property type="entry name" value="DNA helicase RuvA subunit, C-terminal domain"/>
    <property type="match status" value="1"/>
</dbReference>
<evidence type="ECO:0000256" key="1">
    <source>
        <dbReference type="ARBA" id="ARBA00022603"/>
    </source>
</evidence>
<dbReference type="CDD" id="cd02440">
    <property type="entry name" value="AdoMet_MTases"/>
    <property type="match status" value="1"/>
</dbReference>
<comment type="similarity">
    <text evidence="5">Belongs to the protein N5-glutamine methyltransferase family. PrmC subfamily.</text>
</comment>
<dbReference type="GO" id="GO:0032259">
    <property type="term" value="P:methylation"/>
    <property type="evidence" value="ECO:0007669"/>
    <property type="project" value="UniProtKB-KW"/>
</dbReference>
<feature type="domain" description="Release factor glutamine methyltransferase N-terminal" evidence="7">
    <location>
        <begin position="6"/>
        <end position="76"/>
    </location>
</feature>
<evidence type="ECO:0000256" key="4">
    <source>
        <dbReference type="ARBA" id="ARBA00048391"/>
    </source>
</evidence>
<feature type="binding site" evidence="5">
    <location>
        <begin position="188"/>
        <end position="191"/>
    </location>
    <ligand>
        <name>substrate</name>
    </ligand>
</feature>
<dbReference type="Gene3D" id="3.40.50.150">
    <property type="entry name" value="Vaccinia Virus protein VP39"/>
    <property type="match status" value="1"/>
</dbReference>
<name>A0ABU8XLD2_9PROT</name>
<gene>
    <name evidence="5 8" type="primary">prmC</name>
    <name evidence="8" type="ORF">U1T56_02520</name>
</gene>